<comment type="caution">
    <text evidence="2">The sequence shown here is derived from an EMBL/GenBank/DDBJ whole genome shotgun (WGS) entry which is preliminary data.</text>
</comment>
<feature type="signal peptide" evidence="1">
    <location>
        <begin position="1"/>
        <end position="22"/>
    </location>
</feature>
<evidence type="ECO:0000313" key="3">
    <source>
        <dbReference type="Proteomes" id="UP001549691"/>
    </source>
</evidence>
<proteinExistence type="predicted"/>
<feature type="chain" id="PRO_5047104636" evidence="1">
    <location>
        <begin position="23"/>
        <end position="131"/>
    </location>
</feature>
<reference evidence="2 3" key="1">
    <citation type="submission" date="2024-07" db="EMBL/GenBank/DDBJ databases">
        <title>Uliginosibacterium flavum JJ3220;KACC:17644.</title>
        <authorList>
            <person name="Kim M.K."/>
        </authorList>
    </citation>
    <scope>NUCLEOTIDE SEQUENCE [LARGE SCALE GENOMIC DNA]</scope>
    <source>
        <strain evidence="2 3">KACC:17644</strain>
    </source>
</reference>
<dbReference type="EMBL" id="JBEWZI010000012">
    <property type="protein sequence ID" value="MET7014945.1"/>
    <property type="molecule type" value="Genomic_DNA"/>
</dbReference>
<sequence>MKRLLSVCFALAGLLISTGSLAADWSDVWMESEAEELVAKGQLFKILLTPEEFGGTESAYNTIYVPAGVARQKQEITNMLVTASMSGNVEMVRYETERRGSSIVPAKITIRAWSSHRNHKGFDYVRTIKVW</sequence>
<evidence type="ECO:0000313" key="2">
    <source>
        <dbReference type="EMBL" id="MET7014945.1"/>
    </source>
</evidence>
<protein>
    <submittedName>
        <fullName evidence="2">Uncharacterized protein</fullName>
    </submittedName>
</protein>
<dbReference type="Proteomes" id="UP001549691">
    <property type="component" value="Unassembled WGS sequence"/>
</dbReference>
<accession>A0ABV2TM02</accession>
<gene>
    <name evidence="2" type="ORF">ABXR19_12150</name>
</gene>
<organism evidence="2 3">
    <name type="scientific">Uliginosibacterium flavum</name>
    <dbReference type="NCBI Taxonomy" id="1396831"/>
    <lineage>
        <taxon>Bacteria</taxon>
        <taxon>Pseudomonadati</taxon>
        <taxon>Pseudomonadota</taxon>
        <taxon>Betaproteobacteria</taxon>
        <taxon>Rhodocyclales</taxon>
        <taxon>Zoogloeaceae</taxon>
        <taxon>Uliginosibacterium</taxon>
    </lineage>
</organism>
<keyword evidence="3" id="KW-1185">Reference proteome</keyword>
<dbReference type="RefSeq" id="WP_354601408.1">
    <property type="nucleotide sequence ID" value="NZ_JBEWZI010000012.1"/>
</dbReference>
<name>A0ABV2TM02_9RHOO</name>
<keyword evidence="1" id="KW-0732">Signal</keyword>
<evidence type="ECO:0000256" key="1">
    <source>
        <dbReference type="SAM" id="SignalP"/>
    </source>
</evidence>